<dbReference type="Proteomes" id="UP000010077">
    <property type="component" value="Chromosome"/>
</dbReference>
<name>K7YIU9_9PROT</name>
<organism evidence="1 2">
    <name type="scientific">Candidatus Endolissoclinum faulkneri L2</name>
    <dbReference type="NCBI Taxonomy" id="1193729"/>
    <lineage>
        <taxon>Bacteria</taxon>
        <taxon>Pseudomonadati</taxon>
        <taxon>Pseudomonadota</taxon>
        <taxon>Alphaproteobacteria</taxon>
        <taxon>Rhodospirillales</taxon>
        <taxon>Rhodospirillaceae</taxon>
        <taxon>Candidatus Endolissoclinum</taxon>
    </lineage>
</organism>
<dbReference type="HOGENOM" id="CLU_3248771_0_0_5"/>
<evidence type="ECO:0000313" key="2">
    <source>
        <dbReference type="Proteomes" id="UP000010077"/>
    </source>
</evidence>
<accession>K7YIU9</accession>
<sequence length="42" mass="4926">MINKNPKFFQIHIKVWILYNPLCLGLITISEYPGKAYKAIFV</sequence>
<proteinExistence type="predicted"/>
<protein>
    <submittedName>
        <fullName evidence="1">Uncharacterized protein</fullName>
    </submittedName>
</protein>
<evidence type="ECO:0000313" key="1">
    <source>
        <dbReference type="EMBL" id="AFX99540.1"/>
    </source>
</evidence>
<gene>
    <name evidence="1" type="ORF">A1OE_1369</name>
</gene>
<dbReference type="EMBL" id="CP003539">
    <property type="protein sequence ID" value="AFX99540.1"/>
    <property type="molecule type" value="Genomic_DNA"/>
</dbReference>
<keyword evidence="2" id="KW-1185">Reference proteome</keyword>
<dbReference type="AlphaFoldDB" id="K7YIU9"/>
<dbReference type="KEGG" id="thal:A1OE_1369"/>
<reference evidence="1 2" key="1">
    <citation type="journal article" date="2012" name="Proc. Natl. Acad. Sci. U.S.A.">
        <title>Genome streamlining and chemical defense in a coral reef symbiosis.</title>
        <authorList>
            <person name="Kwan J.C."/>
            <person name="Donia M.S."/>
            <person name="Han A.W."/>
            <person name="Hirose E."/>
            <person name="Haygood M.G."/>
            <person name="Schmidt E.W."/>
        </authorList>
    </citation>
    <scope>NUCLEOTIDE SEQUENCE [LARGE SCALE GENOMIC DNA]</scope>
    <source>
        <strain evidence="1 2">L2</strain>
    </source>
</reference>
<dbReference type="STRING" id="1193729.A1OE_1369"/>